<dbReference type="CDD" id="cd03809">
    <property type="entry name" value="GT4_MtfB-like"/>
    <property type="match status" value="1"/>
</dbReference>
<dbReference type="EMBL" id="CP061839">
    <property type="protein sequence ID" value="QOW60056.1"/>
    <property type="molecule type" value="Genomic_DNA"/>
</dbReference>
<evidence type="ECO:0000313" key="5">
    <source>
        <dbReference type="Proteomes" id="UP000593915"/>
    </source>
</evidence>
<dbReference type="Pfam" id="PF00534">
    <property type="entry name" value="Glycos_transf_1"/>
    <property type="match status" value="1"/>
</dbReference>
<dbReference type="AlphaFoldDB" id="A0A7S6WMY3"/>
<evidence type="ECO:0000259" key="3">
    <source>
        <dbReference type="Pfam" id="PF13439"/>
    </source>
</evidence>
<dbReference type="PANTHER" id="PTHR46401:SF2">
    <property type="entry name" value="GLYCOSYLTRANSFERASE WBBK-RELATED"/>
    <property type="match status" value="1"/>
</dbReference>
<protein>
    <submittedName>
        <fullName evidence="4">Glycosyltransferase family 4 protein</fullName>
    </submittedName>
</protein>
<evidence type="ECO:0000259" key="2">
    <source>
        <dbReference type="Pfam" id="PF00534"/>
    </source>
</evidence>
<dbReference type="Gene3D" id="3.40.50.2000">
    <property type="entry name" value="Glycogen Phosphorylase B"/>
    <property type="match status" value="2"/>
</dbReference>
<dbReference type="GeneID" id="301090731"/>
<dbReference type="PANTHER" id="PTHR46401">
    <property type="entry name" value="GLYCOSYLTRANSFERASE WBBK-RELATED"/>
    <property type="match status" value="1"/>
</dbReference>
<proteinExistence type="predicted"/>
<dbReference type="Pfam" id="PF13439">
    <property type="entry name" value="Glyco_transf_4"/>
    <property type="match status" value="1"/>
</dbReference>
<name>A0A7S6WMY3_9SPIR</name>
<feature type="domain" description="Glycosyltransferase subfamily 4-like N-terminal" evidence="3">
    <location>
        <begin position="15"/>
        <end position="166"/>
    </location>
</feature>
<dbReference type="InterPro" id="IPR001296">
    <property type="entry name" value="Glyco_trans_1"/>
</dbReference>
<feature type="domain" description="Glycosyl transferase family 1" evidence="2">
    <location>
        <begin position="185"/>
        <end position="342"/>
    </location>
</feature>
<dbReference type="Proteomes" id="UP000593915">
    <property type="component" value="Chromosome"/>
</dbReference>
<accession>A0A7S6WMY3</accession>
<evidence type="ECO:0000256" key="1">
    <source>
        <dbReference type="ARBA" id="ARBA00022679"/>
    </source>
</evidence>
<dbReference type="InterPro" id="IPR028098">
    <property type="entry name" value="Glyco_trans_4-like_N"/>
</dbReference>
<evidence type="ECO:0000313" key="4">
    <source>
        <dbReference type="EMBL" id="QOW60056.1"/>
    </source>
</evidence>
<dbReference type="RefSeq" id="WP_020966043.1">
    <property type="nucleotide sequence ID" value="NZ_CP045670.1"/>
</dbReference>
<sequence length="373" mass="41387">MKIGINAFGCEHGRSGIGSYILSLVKNLPRTDYEFQLFGPELDKYTYTSDIDYISFAGIDIADTNFAEKMWHFKNLNSFIKKQKYDAVIYPSGIDLLPPILTVPSIFVIQRLLSANLNLLAKIGAKRTLKNASGIICPSKFIKADLAEYGITDSEAKVIYNGIDTSLFKYRENDNSEAVFIQPFSIRKPYIIYASRITSPEKCHIELVKAFSIFKKKFGTAHRLVIAGSDGDNTETVHNAVIQSGFSSDILLTGYFPHENLPQLYASADLCVFPSMAEGVGLPVIEAMACGIPVACAAAGALPEMAGEAAVFFNPKKPEEIANAISNLIDTEENKERREEVIQKGLGWISRYNWKTTAEETVKYLDSIFKKKV</sequence>
<gene>
    <name evidence="4" type="ORF">IFE08_09390</name>
</gene>
<dbReference type="GO" id="GO:0016757">
    <property type="term" value="F:glycosyltransferase activity"/>
    <property type="evidence" value="ECO:0007669"/>
    <property type="project" value="InterPro"/>
</dbReference>
<organism evidence="4 5">
    <name type="scientific">Treponema pedis</name>
    <dbReference type="NCBI Taxonomy" id="409322"/>
    <lineage>
        <taxon>Bacteria</taxon>
        <taxon>Pseudomonadati</taxon>
        <taxon>Spirochaetota</taxon>
        <taxon>Spirochaetia</taxon>
        <taxon>Spirochaetales</taxon>
        <taxon>Treponemataceae</taxon>
        <taxon>Treponema</taxon>
    </lineage>
</organism>
<dbReference type="SUPFAM" id="SSF53756">
    <property type="entry name" value="UDP-Glycosyltransferase/glycogen phosphorylase"/>
    <property type="match status" value="1"/>
</dbReference>
<keyword evidence="1 4" id="KW-0808">Transferase</keyword>
<reference evidence="4 5" key="1">
    <citation type="submission" date="2020-09" db="EMBL/GenBank/DDBJ databases">
        <title>Characterization of Treponema spp. from bovine digital dermatitis in Korea.</title>
        <authorList>
            <person name="Espiritu H.M."/>
            <person name="Cho Y.I."/>
            <person name="Mamuad L."/>
        </authorList>
    </citation>
    <scope>NUCLEOTIDE SEQUENCE [LARGE SCALE GENOMIC DNA]</scope>
    <source>
        <strain evidence="4 5">KS1</strain>
    </source>
</reference>